<proteinExistence type="inferred from homology"/>
<dbReference type="EMBL" id="JAMFTS010000003">
    <property type="protein sequence ID" value="KAJ4781492.1"/>
    <property type="molecule type" value="Genomic_DNA"/>
</dbReference>
<evidence type="ECO:0000256" key="6">
    <source>
        <dbReference type="SAM" id="Phobius"/>
    </source>
</evidence>
<evidence type="ECO:0000256" key="1">
    <source>
        <dbReference type="ARBA" id="ARBA00006529"/>
    </source>
</evidence>
<dbReference type="InterPro" id="IPR011009">
    <property type="entry name" value="Kinase-like_dom_sf"/>
</dbReference>
<comment type="similarity">
    <text evidence="1">Belongs to the protein kinase superfamily. STE Ser/Thr protein kinase family. MAP kinase kinase kinase subfamily.</text>
</comment>
<dbReference type="PANTHER" id="PTHR48016">
    <property type="entry name" value="MAP KINASE KINASE KINASE SSK2-RELATED-RELATED"/>
    <property type="match status" value="1"/>
</dbReference>
<dbReference type="Gene3D" id="1.10.510.10">
    <property type="entry name" value="Transferase(Phosphotransferase) domain 1"/>
    <property type="match status" value="1"/>
</dbReference>
<accession>A0AAV8EJZ9</accession>
<feature type="domain" description="Protein kinase" evidence="7">
    <location>
        <begin position="86"/>
        <end position="333"/>
    </location>
</feature>
<dbReference type="PROSITE" id="PS50011">
    <property type="entry name" value="PROTEIN_KINASE_DOM"/>
    <property type="match status" value="1"/>
</dbReference>
<dbReference type="PANTHER" id="PTHR48016:SF56">
    <property type="entry name" value="MAPKK KINASE"/>
    <property type="match status" value="1"/>
</dbReference>
<feature type="transmembrane region" description="Helical" evidence="6">
    <location>
        <begin position="28"/>
        <end position="58"/>
    </location>
</feature>
<keyword evidence="6" id="KW-0472">Membrane</keyword>
<dbReference type="Proteomes" id="UP001140206">
    <property type="component" value="Chromosome 3"/>
</dbReference>
<keyword evidence="9" id="KW-1185">Reference proteome</keyword>
<evidence type="ECO:0000259" key="7">
    <source>
        <dbReference type="PROSITE" id="PS50011"/>
    </source>
</evidence>
<reference evidence="8" key="1">
    <citation type="submission" date="2022-08" db="EMBL/GenBank/DDBJ databases">
        <authorList>
            <person name="Marques A."/>
        </authorList>
    </citation>
    <scope>NUCLEOTIDE SEQUENCE</scope>
    <source>
        <strain evidence="8">RhyPub2mFocal</strain>
        <tissue evidence="8">Leaves</tissue>
    </source>
</reference>
<dbReference type="PROSITE" id="PS00108">
    <property type="entry name" value="PROTEIN_KINASE_ST"/>
    <property type="match status" value="1"/>
</dbReference>
<evidence type="ECO:0000256" key="4">
    <source>
        <dbReference type="ARBA" id="ARBA00022777"/>
    </source>
</evidence>
<evidence type="ECO:0000256" key="5">
    <source>
        <dbReference type="ARBA" id="ARBA00022840"/>
    </source>
</evidence>
<dbReference type="GO" id="GO:0004672">
    <property type="term" value="F:protein kinase activity"/>
    <property type="evidence" value="ECO:0007669"/>
    <property type="project" value="InterPro"/>
</dbReference>
<sequence length="343" mass="38892">MWQLSDCFRFLISLMRDLRKMLVTSIKIVGTAICYLWVAVCCLHVAISLALAAAGVFLKKYFSTDRKDDNNTNDLAQIPSSPLGEWKLVKEMGKESTGYVFCAMGSDGFVFCVKKIRKVLRGQAYEKEVEFLRACSHSKIIQFYGTAEDEEHRFIITELMPLGSLSSMIFDAELALTEIQTARYIQQLLEAVDHLHHNHIIHRDIKGANILVGPGGLVKLRDLGSAIKMTNYTELTDCVGSLWWMAPEVRHMQPYGTKVDIWSLGCTVVELLWGKHIYSNMRQLEVFNFIQMGDKPPRPAGASRTAADFVRRCLRDTVAERPTASELLKHPFITHTNQGSRFR</sequence>
<keyword evidence="6" id="KW-1133">Transmembrane helix</keyword>
<evidence type="ECO:0000256" key="2">
    <source>
        <dbReference type="ARBA" id="ARBA00022679"/>
    </source>
</evidence>
<name>A0AAV8EJZ9_9POAL</name>
<dbReference type="InterPro" id="IPR008271">
    <property type="entry name" value="Ser/Thr_kinase_AS"/>
</dbReference>
<organism evidence="8 9">
    <name type="scientific">Rhynchospora pubera</name>
    <dbReference type="NCBI Taxonomy" id="906938"/>
    <lineage>
        <taxon>Eukaryota</taxon>
        <taxon>Viridiplantae</taxon>
        <taxon>Streptophyta</taxon>
        <taxon>Embryophyta</taxon>
        <taxon>Tracheophyta</taxon>
        <taxon>Spermatophyta</taxon>
        <taxon>Magnoliopsida</taxon>
        <taxon>Liliopsida</taxon>
        <taxon>Poales</taxon>
        <taxon>Cyperaceae</taxon>
        <taxon>Cyperoideae</taxon>
        <taxon>Rhynchosporeae</taxon>
        <taxon>Rhynchospora</taxon>
    </lineage>
</organism>
<comment type="caution">
    <text evidence="8">The sequence shown here is derived from an EMBL/GenBank/DDBJ whole genome shotgun (WGS) entry which is preliminary data.</text>
</comment>
<keyword evidence="3" id="KW-0547">Nucleotide-binding</keyword>
<evidence type="ECO:0000256" key="3">
    <source>
        <dbReference type="ARBA" id="ARBA00022741"/>
    </source>
</evidence>
<dbReference type="GO" id="GO:0005524">
    <property type="term" value="F:ATP binding"/>
    <property type="evidence" value="ECO:0007669"/>
    <property type="project" value="UniProtKB-KW"/>
</dbReference>
<evidence type="ECO:0000313" key="9">
    <source>
        <dbReference type="Proteomes" id="UP001140206"/>
    </source>
</evidence>
<gene>
    <name evidence="8" type="ORF">LUZ62_065749</name>
</gene>
<dbReference type="SUPFAM" id="SSF56112">
    <property type="entry name" value="Protein kinase-like (PK-like)"/>
    <property type="match status" value="1"/>
</dbReference>
<dbReference type="SMART" id="SM00220">
    <property type="entry name" value="S_TKc"/>
    <property type="match status" value="1"/>
</dbReference>
<keyword evidence="4 8" id="KW-0418">Kinase</keyword>
<keyword evidence="6" id="KW-0812">Transmembrane</keyword>
<dbReference type="Pfam" id="PF00069">
    <property type="entry name" value="Pkinase"/>
    <property type="match status" value="1"/>
</dbReference>
<evidence type="ECO:0000313" key="8">
    <source>
        <dbReference type="EMBL" id="KAJ4781492.1"/>
    </source>
</evidence>
<protein>
    <submittedName>
        <fullName evidence="8">Mitogen-activated protein kinase kinase kinase 1</fullName>
    </submittedName>
</protein>
<dbReference type="InterPro" id="IPR050538">
    <property type="entry name" value="MAP_kinase_kinase_kinase"/>
</dbReference>
<dbReference type="AlphaFoldDB" id="A0AAV8EJZ9"/>
<dbReference type="InterPro" id="IPR000719">
    <property type="entry name" value="Prot_kinase_dom"/>
</dbReference>
<keyword evidence="2" id="KW-0808">Transferase</keyword>
<keyword evidence="5" id="KW-0067">ATP-binding</keyword>